<dbReference type="AlphaFoldDB" id="A0A0D2B676"/>
<feature type="region of interest" description="Disordered" evidence="2">
    <location>
        <begin position="1"/>
        <end position="24"/>
    </location>
</feature>
<proteinExistence type="predicted"/>
<dbReference type="Gene3D" id="4.10.280.10">
    <property type="entry name" value="Helix-loop-helix DNA-binding domain"/>
    <property type="match status" value="1"/>
</dbReference>
<feature type="region of interest" description="Disordered" evidence="2">
    <location>
        <begin position="139"/>
        <end position="196"/>
    </location>
</feature>
<reference evidence="4 5" key="1">
    <citation type="submission" date="2015-01" db="EMBL/GenBank/DDBJ databases">
        <title>The Genome Sequence of Exophiala spinifera CBS89968.</title>
        <authorList>
            <consortium name="The Broad Institute Genomics Platform"/>
            <person name="Cuomo C."/>
            <person name="de Hoog S."/>
            <person name="Gorbushina A."/>
            <person name="Stielow B."/>
            <person name="Teixiera M."/>
            <person name="Abouelleil A."/>
            <person name="Chapman S.B."/>
            <person name="Priest M."/>
            <person name="Young S.K."/>
            <person name="Wortman J."/>
            <person name="Nusbaum C."/>
            <person name="Birren B."/>
        </authorList>
    </citation>
    <scope>NUCLEOTIDE SEQUENCE [LARGE SCALE GENOMIC DNA]</scope>
    <source>
        <strain evidence="4 5">CBS 89968</strain>
    </source>
</reference>
<dbReference type="SUPFAM" id="SSF47459">
    <property type="entry name" value="HLH, helix-loop-helix DNA-binding domain"/>
    <property type="match status" value="1"/>
</dbReference>
<accession>A0A0D2B676</accession>
<evidence type="ECO:0000256" key="2">
    <source>
        <dbReference type="SAM" id="MobiDB-lite"/>
    </source>
</evidence>
<dbReference type="HOGENOM" id="CLU_744008_0_0_1"/>
<feature type="compositionally biased region" description="Polar residues" evidence="2">
    <location>
        <begin position="173"/>
        <end position="194"/>
    </location>
</feature>
<dbReference type="GO" id="GO:0046983">
    <property type="term" value="F:protein dimerization activity"/>
    <property type="evidence" value="ECO:0007669"/>
    <property type="project" value="InterPro"/>
</dbReference>
<evidence type="ECO:0000313" key="4">
    <source>
        <dbReference type="EMBL" id="KIW14200.1"/>
    </source>
</evidence>
<evidence type="ECO:0000259" key="3">
    <source>
        <dbReference type="PROSITE" id="PS50888"/>
    </source>
</evidence>
<gene>
    <name evidence="4" type="ORF">PV08_06981</name>
</gene>
<keyword evidence="5" id="KW-1185">Reference proteome</keyword>
<dbReference type="PROSITE" id="PS50888">
    <property type="entry name" value="BHLH"/>
    <property type="match status" value="1"/>
</dbReference>
<dbReference type="InterPro" id="IPR011598">
    <property type="entry name" value="bHLH_dom"/>
</dbReference>
<evidence type="ECO:0000313" key="5">
    <source>
        <dbReference type="Proteomes" id="UP000053328"/>
    </source>
</evidence>
<organism evidence="4 5">
    <name type="scientific">Exophiala spinifera</name>
    <dbReference type="NCBI Taxonomy" id="91928"/>
    <lineage>
        <taxon>Eukaryota</taxon>
        <taxon>Fungi</taxon>
        <taxon>Dikarya</taxon>
        <taxon>Ascomycota</taxon>
        <taxon>Pezizomycotina</taxon>
        <taxon>Eurotiomycetes</taxon>
        <taxon>Chaetothyriomycetidae</taxon>
        <taxon>Chaetothyriales</taxon>
        <taxon>Herpotrichiellaceae</taxon>
        <taxon>Exophiala</taxon>
    </lineage>
</organism>
<dbReference type="GeneID" id="27334064"/>
<feature type="domain" description="BHLH" evidence="3">
    <location>
        <begin position="271"/>
        <end position="342"/>
    </location>
</feature>
<dbReference type="Proteomes" id="UP000053328">
    <property type="component" value="Unassembled WGS sequence"/>
</dbReference>
<feature type="compositionally biased region" description="Polar residues" evidence="2">
    <location>
        <begin position="1"/>
        <end position="17"/>
    </location>
</feature>
<dbReference type="EMBL" id="KN847496">
    <property type="protein sequence ID" value="KIW14200.1"/>
    <property type="molecule type" value="Genomic_DNA"/>
</dbReference>
<protein>
    <recommendedName>
        <fullName evidence="3">BHLH domain-containing protein</fullName>
    </recommendedName>
</protein>
<dbReference type="RefSeq" id="XP_016234416.1">
    <property type="nucleotide sequence ID" value="XM_016381314.1"/>
</dbReference>
<feature type="coiled-coil region" evidence="1">
    <location>
        <begin position="339"/>
        <end position="366"/>
    </location>
</feature>
<name>A0A0D2B676_9EURO</name>
<sequence length="372" mass="40611">MEQSNVQHHNAGQNSLDSKSREDFPATQNPIAARHSYILPLYPQQSRDTFISMSQPPVAPIDRNTSLQATYPGHDQFYGTPALAAQAQGLPYYPIHAHPSNRVGHPGHTYGAHEFSPTQVGLLNHGISPLPSVTGQQFCNPSVSGQGHHPSSLLQAHPPNQFFQPVQVGPADQANNAVQSSSPPNATRQPSQDGLTHLVGPEAMACAPAQLSSPHHVQPPMQIDHVNASIPGGLRRAPPLGNQASDQGQILKDCAEQIEELAQREATERQQKRLNHAGTERKYREKINNLINALFHALLGTGRASKLKVFHYDTDKKGTTKGWSRSKKCDVFHDAIAYIRQAESDIADLMAENESLRARLSAYEIVRQPAAA</sequence>
<keyword evidence="1" id="KW-0175">Coiled coil</keyword>
<dbReference type="InterPro" id="IPR036638">
    <property type="entry name" value="HLH_DNA-bd_sf"/>
</dbReference>
<dbReference type="VEuPathDB" id="FungiDB:PV08_06981"/>
<evidence type="ECO:0000256" key="1">
    <source>
        <dbReference type="SAM" id="Coils"/>
    </source>
</evidence>